<feature type="domain" description="AAR2 N-terminal" evidence="11">
    <location>
        <begin position="15"/>
        <end position="147"/>
    </location>
</feature>
<evidence type="ECO:0000256" key="9">
    <source>
        <dbReference type="SAM" id="MobiDB-lite"/>
    </source>
</evidence>
<evidence type="ECO:0000313" key="13">
    <source>
        <dbReference type="Proteomes" id="UP000230750"/>
    </source>
</evidence>
<comment type="caution">
    <text evidence="12">The sequence shown here is derived from an EMBL/GenBank/DDBJ whole genome shotgun (WGS) entry which is preliminary data.</text>
</comment>
<dbReference type="PANTHER" id="PTHR12689:SF4">
    <property type="entry name" value="PROTEIN AAR2 HOMOLOG"/>
    <property type="match status" value="1"/>
</dbReference>
<dbReference type="Gene3D" id="2.60.34.20">
    <property type="match status" value="1"/>
</dbReference>
<dbReference type="GO" id="GO:0005681">
    <property type="term" value="C:spliceosomal complex"/>
    <property type="evidence" value="ECO:0007669"/>
    <property type="project" value="UniProtKB-KW"/>
</dbReference>
<dbReference type="Pfam" id="PF20981">
    <property type="entry name" value="AAR2_1st"/>
    <property type="match status" value="1"/>
</dbReference>
<gene>
    <name evidence="12" type="ORF">BSL78_05434</name>
</gene>
<dbReference type="InterPro" id="IPR038514">
    <property type="entry name" value="AAR2_C_sf"/>
</dbReference>
<feature type="compositionally biased region" description="Basic and acidic residues" evidence="9">
    <location>
        <begin position="162"/>
        <end position="181"/>
    </location>
</feature>
<feature type="region of interest" description="Disordered" evidence="9">
    <location>
        <begin position="160"/>
        <end position="194"/>
    </location>
</feature>
<accession>A0A2G8LBM9</accession>
<comment type="subunit">
    <text evidence="8">Interacts with PRPF8 (via RNase H homology domain). Component of a U5 snRNP complex that contains PRPF8.</text>
</comment>
<dbReference type="InterPro" id="IPR007946">
    <property type="entry name" value="AAR2"/>
</dbReference>
<dbReference type="AlphaFoldDB" id="A0A2G8LBM9"/>
<keyword evidence="4" id="KW-0507">mRNA processing</keyword>
<dbReference type="STRING" id="307972.A0A2G8LBM9"/>
<feature type="domain" description="AAR2 C-terminal" evidence="10">
    <location>
        <begin position="200"/>
        <end position="356"/>
    </location>
</feature>
<evidence type="ECO:0000259" key="10">
    <source>
        <dbReference type="Pfam" id="PF05282"/>
    </source>
</evidence>
<dbReference type="InterPro" id="IPR038516">
    <property type="entry name" value="AAR2_N_sf"/>
</dbReference>
<dbReference type="Gene3D" id="1.25.40.550">
    <property type="entry name" value="Aar2, C-terminal domain-like"/>
    <property type="match status" value="1"/>
</dbReference>
<keyword evidence="6" id="KW-0508">mRNA splicing</keyword>
<keyword evidence="13" id="KW-1185">Reference proteome</keyword>
<sequence length="369" mass="42131">MTSMSQETAQKLFKEGAVLLFLDVPPGTEFGIDYTTWNTGEMFKGVKMIPAGIHFVHYSAVSLTQGDKAPRTGFFHCFGSREVLVKRWDPSLEDIRDEEVSSEEIEEKRNTLKELDPYLGVYPYDNFKKWVSLTNEITKDLVQKISPLCGKIASAAQLVPDDASRTTSDRAKLKERDEGSRSAEQNLPRMHSKPGTALRFSEIPMQSYPEGASPAEITRHSMDRSFTLSSLLAAHYDKEPQTILGEIQVAFICFLIGQVYDAFEQWKQLVALLCSCETAISEYGPLYSAFIQMMHFQLKEIPADFFVDIVSRDNFLTSTLRTFFQNIRSSEADETLKEKCRRFQQNLTKKYRWDFESEPDDEAPIIVEL</sequence>
<name>A0A2G8LBM9_STIJA</name>
<dbReference type="PANTHER" id="PTHR12689">
    <property type="entry name" value="A1 CISTRON SPLICING FACTOR AAR2-RELATED"/>
    <property type="match status" value="1"/>
</dbReference>
<proteinExistence type="inferred from homology"/>
<evidence type="ECO:0000256" key="7">
    <source>
        <dbReference type="ARBA" id="ARBA00030625"/>
    </source>
</evidence>
<evidence type="ECO:0000256" key="5">
    <source>
        <dbReference type="ARBA" id="ARBA00022728"/>
    </source>
</evidence>
<evidence type="ECO:0000256" key="3">
    <source>
        <dbReference type="ARBA" id="ARBA00016372"/>
    </source>
</evidence>
<dbReference type="Pfam" id="PF05282">
    <property type="entry name" value="AAR2"/>
    <property type="match status" value="1"/>
</dbReference>
<reference evidence="12 13" key="1">
    <citation type="journal article" date="2017" name="PLoS Biol.">
        <title>The sea cucumber genome provides insights into morphological evolution and visceral regeneration.</title>
        <authorList>
            <person name="Zhang X."/>
            <person name="Sun L."/>
            <person name="Yuan J."/>
            <person name="Sun Y."/>
            <person name="Gao Y."/>
            <person name="Zhang L."/>
            <person name="Li S."/>
            <person name="Dai H."/>
            <person name="Hamel J.F."/>
            <person name="Liu C."/>
            <person name="Yu Y."/>
            <person name="Liu S."/>
            <person name="Lin W."/>
            <person name="Guo K."/>
            <person name="Jin S."/>
            <person name="Xu P."/>
            <person name="Storey K.B."/>
            <person name="Huan P."/>
            <person name="Zhang T."/>
            <person name="Zhou Y."/>
            <person name="Zhang J."/>
            <person name="Lin C."/>
            <person name="Li X."/>
            <person name="Xing L."/>
            <person name="Huo D."/>
            <person name="Sun M."/>
            <person name="Wang L."/>
            <person name="Mercier A."/>
            <person name="Li F."/>
            <person name="Yang H."/>
            <person name="Xiang J."/>
        </authorList>
    </citation>
    <scope>NUCLEOTIDE SEQUENCE [LARGE SCALE GENOMIC DNA]</scope>
    <source>
        <strain evidence="12">Shaxun</strain>
        <tissue evidence="12">Muscle</tissue>
    </source>
</reference>
<dbReference type="CDD" id="cd13777">
    <property type="entry name" value="Aar2_N"/>
    <property type="match status" value="1"/>
</dbReference>
<dbReference type="GO" id="GO:0000244">
    <property type="term" value="P:spliceosomal tri-snRNP complex assembly"/>
    <property type="evidence" value="ECO:0007669"/>
    <property type="project" value="TreeGrafter"/>
</dbReference>
<keyword evidence="5" id="KW-0747">Spliceosome</keyword>
<organism evidence="12 13">
    <name type="scientific">Stichopus japonicus</name>
    <name type="common">Sea cucumber</name>
    <dbReference type="NCBI Taxonomy" id="307972"/>
    <lineage>
        <taxon>Eukaryota</taxon>
        <taxon>Metazoa</taxon>
        <taxon>Echinodermata</taxon>
        <taxon>Eleutherozoa</taxon>
        <taxon>Echinozoa</taxon>
        <taxon>Holothuroidea</taxon>
        <taxon>Aspidochirotacea</taxon>
        <taxon>Aspidochirotida</taxon>
        <taxon>Stichopodidae</taxon>
        <taxon>Apostichopus</taxon>
    </lineage>
</organism>
<dbReference type="InterPro" id="IPR033647">
    <property type="entry name" value="Aar2_N"/>
</dbReference>
<comment type="similarity">
    <text evidence="2">Belongs to the AAR2 family.</text>
</comment>
<evidence type="ECO:0000256" key="6">
    <source>
        <dbReference type="ARBA" id="ARBA00023187"/>
    </source>
</evidence>
<evidence type="ECO:0000256" key="2">
    <source>
        <dbReference type="ARBA" id="ARBA00006281"/>
    </source>
</evidence>
<evidence type="ECO:0000259" key="11">
    <source>
        <dbReference type="Pfam" id="PF20981"/>
    </source>
</evidence>
<evidence type="ECO:0000256" key="1">
    <source>
        <dbReference type="ARBA" id="ARBA00003708"/>
    </source>
</evidence>
<dbReference type="InterPro" id="IPR033648">
    <property type="entry name" value="AAR2_C"/>
</dbReference>
<dbReference type="FunFam" id="2.60.34.20:FF:000001">
    <property type="entry name" value="protein AAR2 homolog"/>
    <property type="match status" value="1"/>
</dbReference>
<comment type="function">
    <text evidence="1">Component of the U5 snRNP complex that is required for spliceosome assembly and for pre-mRNA splicing.</text>
</comment>
<evidence type="ECO:0000256" key="4">
    <source>
        <dbReference type="ARBA" id="ARBA00022664"/>
    </source>
</evidence>
<dbReference type="FunFam" id="1.25.40.550:FF:000001">
    <property type="entry name" value="AAR2 splicing factor homolog"/>
    <property type="match status" value="1"/>
</dbReference>
<dbReference type="EMBL" id="MRZV01000136">
    <property type="protein sequence ID" value="PIK57659.1"/>
    <property type="molecule type" value="Genomic_DNA"/>
</dbReference>
<evidence type="ECO:0000313" key="12">
    <source>
        <dbReference type="EMBL" id="PIK57659.1"/>
    </source>
</evidence>
<dbReference type="Proteomes" id="UP000230750">
    <property type="component" value="Unassembled WGS sequence"/>
</dbReference>
<evidence type="ECO:0000256" key="8">
    <source>
        <dbReference type="ARBA" id="ARBA00047009"/>
    </source>
</evidence>
<protein>
    <recommendedName>
        <fullName evidence="3">Protein AAR2 homolog</fullName>
    </recommendedName>
    <alternativeName>
        <fullName evidence="7">AAR2 splicing factor homolog</fullName>
    </alternativeName>
</protein>
<dbReference type="OrthoDB" id="201752at2759"/>
<dbReference type="CDD" id="cd13778">
    <property type="entry name" value="Aar2_C"/>
    <property type="match status" value="1"/>
</dbReference>